<keyword evidence="3" id="KW-1185">Reference proteome</keyword>
<sequence length="95" mass="10782">MSGIPAQGRDDDEWIDMMWNGKPWFRRFGLPFWLVPISWEGWTIQLLGVPLTAIPAYLTVVVFEEGSLSFLLASAAFIALASFILTLAIWHIEKN</sequence>
<accession>A0A7W6DMP0</accession>
<evidence type="ECO:0000313" key="3">
    <source>
        <dbReference type="Proteomes" id="UP000552757"/>
    </source>
</evidence>
<gene>
    <name evidence="2" type="ORF">GGR44_003253</name>
</gene>
<name>A0A7W6DMP0_9SPHN</name>
<proteinExistence type="predicted"/>
<evidence type="ECO:0000256" key="1">
    <source>
        <dbReference type="SAM" id="Phobius"/>
    </source>
</evidence>
<dbReference type="AlphaFoldDB" id="A0A7W6DMP0"/>
<keyword evidence="1" id="KW-0472">Membrane</keyword>
<feature type="transmembrane region" description="Helical" evidence="1">
    <location>
        <begin position="70"/>
        <end position="92"/>
    </location>
</feature>
<keyword evidence="1" id="KW-1133">Transmembrane helix</keyword>
<comment type="caution">
    <text evidence="2">The sequence shown here is derived from an EMBL/GenBank/DDBJ whole genome shotgun (WGS) entry which is preliminary data.</text>
</comment>
<dbReference type="EMBL" id="JACIEB010000009">
    <property type="protein sequence ID" value="MBB3983562.1"/>
    <property type="molecule type" value="Genomic_DNA"/>
</dbReference>
<organism evidence="2 3">
    <name type="scientific">Sphingobium fontiphilum</name>
    <dbReference type="NCBI Taxonomy" id="944425"/>
    <lineage>
        <taxon>Bacteria</taxon>
        <taxon>Pseudomonadati</taxon>
        <taxon>Pseudomonadota</taxon>
        <taxon>Alphaproteobacteria</taxon>
        <taxon>Sphingomonadales</taxon>
        <taxon>Sphingomonadaceae</taxon>
        <taxon>Sphingobium</taxon>
    </lineage>
</organism>
<feature type="transmembrane region" description="Helical" evidence="1">
    <location>
        <begin position="42"/>
        <end position="63"/>
    </location>
</feature>
<protein>
    <submittedName>
        <fullName evidence="2">Uncharacterized protein</fullName>
    </submittedName>
</protein>
<keyword evidence="1" id="KW-0812">Transmembrane</keyword>
<reference evidence="2 3" key="1">
    <citation type="submission" date="2020-08" db="EMBL/GenBank/DDBJ databases">
        <title>Genomic Encyclopedia of Type Strains, Phase IV (KMG-IV): sequencing the most valuable type-strain genomes for metagenomic binning, comparative biology and taxonomic classification.</title>
        <authorList>
            <person name="Goeker M."/>
        </authorList>
    </citation>
    <scope>NUCLEOTIDE SEQUENCE [LARGE SCALE GENOMIC DNA]</scope>
    <source>
        <strain evidence="2 3">DSM 29348</strain>
    </source>
</reference>
<evidence type="ECO:0000313" key="2">
    <source>
        <dbReference type="EMBL" id="MBB3983562.1"/>
    </source>
</evidence>
<dbReference type="RefSeq" id="WP_183956491.1">
    <property type="nucleotide sequence ID" value="NZ_JACIEB010000009.1"/>
</dbReference>
<dbReference type="Proteomes" id="UP000552757">
    <property type="component" value="Unassembled WGS sequence"/>
</dbReference>